<evidence type="ECO:0000313" key="14">
    <source>
        <dbReference type="Proteomes" id="UP000005207"/>
    </source>
</evidence>
<reference evidence="13" key="3">
    <citation type="submission" date="2025-09" db="UniProtKB">
        <authorList>
            <consortium name="Ensembl"/>
        </authorList>
    </citation>
    <scope>IDENTIFICATION</scope>
</reference>
<evidence type="ECO:0000256" key="1">
    <source>
        <dbReference type="ARBA" id="ARBA00004146"/>
    </source>
</evidence>
<comment type="subcellular location">
    <subcellularLocation>
        <location evidence="2">Cytoplasmic vesicle</location>
        <location evidence="2">Secretory vesicle</location>
        <location evidence="2">Synaptic vesicle membrane</location>
        <topology evidence="2">Multi-pass membrane protein</topology>
    </subcellularLocation>
    <subcellularLocation>
        <location evidence="1">Early endosome membrane</location>
    </subcellularLocation>
</comment>
<organism evidence="13 14">
    <name type="scientific">Oreochromis niloticus</name>
    <name type="common">Nile tilapia</name>
    <name type="synonym">Tilapia nilotica</name>
    <dbReference type="NCBI Taxonomy" id="8128"/>
    <lineage>
        <taxon>Eukaryota</taxon>
        <taxon>Metazoa</taxon>
        <taxon>Chordata</taxon>
        <taxon>Craniata</taxon>
        <taxon>Vertebrata</taxon>
        <taxon>Euteleostomi</taxon>
        <taxon>Actinopterygii</taxon>
        <taxon>Neopterygii</taxon>
        <taxon>Teleostei</taxon>
        <taxon>Neoteleostei</taxon>
        <taxon>Acanthomorphata</taxon>
        <taxon>Ovalentaria</taxon>
        <taxon>Cichlomorphae</taxon>
        <taxon>Cichliformes</taxon>
        <taxon>Cichlidae</taxon>
        <taxon>African cichlids</taxon>
        <taxon>Pseudocrenilabrinae</taxon>
        <taxon>Oreochromini</taxon>
        <taxon>Oreochromis</taxon>
    </lineage>
</organism>
<feature type="transmembrane region" description="Helical" evidence="12">
    <location>
        <begin position="156"/>
        <end position="179"/>
    </location>
</feature>
<evidence type="ECO:0000256" key="4">
    <source>
        <dbReference type="ARBA" id="ARBA00022692"/>
    </source>
</evidence>
<keyword evidence="10" id="KW-0968">Cytoplasmic vesicle</keyword>
<dbReference type="Proteomes" id="UP000005207">
    <property type="component" value="Linkage group LG23"/>
</dbReference>
<evidence type="ECO:0000256" key="8">
    <source>
        <dbReference type="ARBA" id="ARBA00023018"/>
    </source>
</evidence>
<dbReference type="GO" id="GO:0030672">
    <property type="term" value="C:synaptic vesicle membrane"/>
    <property type="evidence" value="ECO:0007669"/>
    <property type="project" value="UniProtKB-SubCell"/>
</dbReference>
<dbReference type="GO" id="GO:0042552">
    <property type="term" value="P:myelination"/>
    <property type="evidence" value="ECO:0007669"/>
    <property type="project" value="Ensembl"/>
</dbReference>
<protein>
    <submittedName>
        <fullName evidence="13">Transmembrane protein 163b</fullName>
    </submittedName>
</protein>
<proteinExistence type="inferred from homology"/>
<feature type="transmembrane region" description="Helical" evidence="12">
    <location>
        <begin position="252"/>
        <end position="271"/>
    </location>
</feature>
<feature type="compositionally biased region" description="Low complexity" evidence="11">
    <location>
        <begin position="17"/>
        <end position="26"/>
    </location>
</feature>
<evidence type="ECO:0000256" key="7">
    <source>
        <dbReference type="ARBA" id="ARBA00022989"/>
    </source>
</evidence>
<reference evidence="14" key="1">
    <citation type="submission" date="2012-01" db="EMBL/GenBank/DDBJ databases">
        <title>The Genome Sequence of Oreochromis niloticus (Nile Tilapia).</title>
        <authorList>
            <consortium name="Broad Institute Genome Assembly Team"/>
            <consortium name="Broad Institute Sequencing Platform"/>
            <person name="Di Palma F."/>
            <person name="Johnson J."/>
            <person name="Lander E.S."/>
            <person name="Lindblad-Toh K."/>
        </authorList>
    </citation>
    <scope>NUCLEOTIDE SEQUENCE [LARGE SCALE GENOMIC DNA]</scope>
</reference>
<feature type="transmembrane region" description="Helical" evidence="12">
    <location>
        <begin position="277"/>
        <end position="301"/>
    </location>
</feature>
<dbReference type="SUPFAM" id="SSF161111">
    <property type="entry name" value="Cation efflux protein transmembrane domain-like"/>
    <property type="match status" value="1"/>
</dbReference>
<feature type="transmembrane region" description="Helical" evidence="12">
    <location>
        <begin position="122"/>
        <end position="144"/>
    </location>
</feature>
<evidence type="ECO:0000256" key="6">
    <source>
        <dbReference type="ARBA" id="ARBA00022833"/>
    </source>
</evidence>
<dbReference type="PANTHER" id="PTHR31937">
    <property type="entry name" value="TRANSMEMBRANE PROTEIN 163"/>
    <property type="match status" value="1"/>
</dbReference>
<dbReference type="PANTHER" id="PTHR31937:SF2">
    <property type="entry name" value="TRANSMEMBRANE PROTEIN 163"/>
    <property type="match status" value="1"/>
</dbReference>
<comment type="similarity">
    <text evidence="3">Belongs to the TMEM163 family.</text>
</comment>
<evidence type="ECO:0000256" key="3">
    <source>
        <dbReference type="ARBA" id="ARBA00008731"/>
    </source>
</evidence>
<keyword evidence="8" id="KW-0770">Synapse</keyword>
<feature type="transmembrane region" description="Helical" evidence="12">
    <location>
        <begin position="191"/>
        <end position="214"/>
    </location>
</feature>
<keyword evidence="4 12" id="KW-0812">Transmembrane</keyword>
<feature type="transmembrane region" description="Helical" evidence="12">
    <location>
        <begin position="92"/>
        <end position="116"/>
    </location>
</feature>
<keyword evidence="5" id="KW-0967">Endosome</keyword>
<dbReference type="Gene3D" id="1.20.1510.10">
    <property type="entry name" value="Cation efflux protein transmembrane domain"/>
    <property type="match status" value="1"/>
</dbReference>
<dbReference type="GO" id="GO:0014003">
    <property type="term" value="P:oligodendrocyte development"/>
    <property type="evidence" value="ECO:0007669"/>
    <property type="project" value="Ensembl"/>
</dbReference>
<keyword evidence="7 12" id="KW-1133">Transmembrane helix</keyword>
<evidence type="ECO:0000256" key="11">
    <source>
        <dbReference type="SAM" id="MobiDB-lite"/>
    </source>
</evidence>
<dbReference type="Ensembl" id="ENSONIT00000080153.1">
    <property type="protein sequence ID" value="ENSONIP00000033748.1"/>
    <property type="gene ID" value="ENSONIG00000012029.2"/>
</dbReference>
<name>A0A669BDG9_ORENI</name>
<dbReference type="AlphaFoldDB" id="A0A669BDG9"/>
<keyword evidence="14" id="KW-1185">Reference proteome</keyword>
<dbReference type="GO" id="GO:0008270">
    <property type="term" value="F:zinc ion binding"/>
    <property type="evidence" value="ECO:0007669"/>
    <property type="project" value="TreeGrafter"/>
</dbReference>
<sequence length="317" mass="35165">MEPRPPTEKMTEPTPPDSTTVPDPAVVVDPTVVNGRCEQADSLQQQPNTENHAEGFKMDQEMKITDSIEDRGLLESSMRLKPHEAQSYRKKALWVSWASIVVTIILAIAAFMVSIMRHSASAFGFAFDATLDVLSSVIVLWRYSNAAAVHSAHREYIACVILGVVFILSSLCIMGKAIHDLATKLLPEVDNFLFSVSIVSGLMCIILAVIKFMLGKVLTSRALLTDVDEITGAWSQLKHLSHYWLLGDSNGFNSLLGGIMGFSILISAEVYKHEPKVWYLDGTIGVLIGLIILAYGVRLLLDMVPRVRQTRNYERFE</sequence>
<dbReference type="InterPro" id="IPR027469">
    <property type="entry name" value="Cation_efflux_TMD_sf"/>
</dbReference>
<feature type="compositionally biased region" description="Basic and acidic residues" evidence="11">
    <location>
        <begin position="1"/>
        <end position="11"/>
    </location>
</feature>
<evidence type="ECO:0000313" key="13">
    <source>
        <dbReference type="Ensembl" id="ENSONIP00000033748.1"/>
    </source>
</evidence>
<dbReference type="GO" id="GO:0031901">
    <property type="term" value="C:early endosome membrane"/>
    <property type="evidence" value="ECO:0007669"/>
    <property type="project" value="UniProtKB-SubCell"/>
</dbReference>
<gene>
    <name evidence="13" type="primary">TMEM163</name>
    <name evidence="13" type="synonym">tmem163</name>
</gene>
<feature type="region of interest" description="Disordered" evidence="11">
    <location>
        <begin position="1"/>
        <end position="26"/>
    </location>
</feature>
<keyword evidence="9 12" id="KW-0472">Membrane</keyword>
<evidence type="ECO:0000256" key="5">
    <source>
        <dbReference type="ARBA" id="ARBA00022753"/>
    </source>
</evidence>
<evidence type="ECO:0000256" key="9">
    <source>
        <dbReference type="ARBA" id="ARBA00023136"/>
    </source>
</evidence>
<dbReference type="InParanoid" id="A0A669BDG9"/>
<reference evidence="13" key="2">
    <citation type="submission" date="2025-08" db="UniProtKB">
        <authorList>
            <consortium name="Ensembl"/>
        </authorList>
    </citation>
    <scope>IDENTIFICATION</scope>
</reference>
<evidence type="ECO:0000256" key="12">
    <source>
        <dbReference type="SAM" id="Phobius"/>
    </source>
</evidence>
<dbReference type="GeneTree" id="ENSGT00390000001170"/>
<keyword evidence="6" id="KW-0862">Zinc</keyword>
<dbReference type="InterPro" id="IPR026765">
    <property type="entry name" value="Tmem163"/>
</dbReference>
<evidence type="ECO:0000256" key="10">
    <source>
        <dbReference type="ARBA" id="ARBA00023329"/>
    </source>
</evidence>
<evidence type="ECO:0000256" key="2">
    <source>
        <dbReference type="ARBA" id="ARBA00004644"/>
    </source>
</evidence>
<dbReference type="OMA" id="AHVEYVW"/>
<accession>A0A669BDG9</accession>